<keyword evidence="3" id="KW-1185">Reference proteome</keyword>
<organism evidence="2 3">
    <name type="scientific">Halorarum halophilum</name>
    <dbReference type="NCBI Taxonomy" id="2743090"/>
    <lineage>
        <taxon>Archaea</taxon>
        <taxon>Methanobacteriati</taxon>
        <taxon>Methanobacteriota</taxon>
        <taxon>Stenosarchaea group</taxon>
        <taxon>Halobacteria</taxon>
        <taxon>Halobacteriales</taxon>
        <taxon>Haloferacaceae</taxon>
        <taxon>Halorarum</taxon>
    </lineage>
</organism>
<dbReference type="AlphaFoldDB" id="A0A7D5GZB4"/>
<dbReference type="KEGG" id="halg:HUG10_07350"/>
<dbReference type="Proteomes" id="UP000509750">
    <property type="component" value="Chromosome"/>
</dbReference>
<dbReference type="SUPFAM" id="SSF54427">
    <property type="entry name" value="NTF2-like"/>
    <property type="match status" value="1"/>
</dbReference>
<name>A0A7D5GZB4_9EURY</name>
<accession>A0A7D5GZB4</accession>
<dbReference type="Gene3D" id="3.10.450.50">
    <property type="match status" value="1"/>
</dbReference>
<dbReference type="InterPro" id="IPR037401">
    <property type="entry name" value="SnoaL-like"/>
</dbReference>
<sequence>MPTDSTVRLAALVRRYYDCIDAADYNGVFELFDEEITYHRPGQPPIEGIEALQTFYLEERPLELGEHTIESLVVDNDTVAVHGRYAGEQGGDTVDFGWADFHTFDDDVIVERHTYTDRDTI</sequence>
<evidence type="ECO:0000313" key="2">
    <source>
        <dbReference type="EMBL" id="QLG27373.1"/>
    </source>
</evidence>
<dbReference type="RefSeq" id="WP_179168948.1">
    <property type="nucleotide sequence ID" value="NZ_CP058529.1"/>
</dbReference>
<dbReference type="InterPro" id="IPR032710">
    <property type="entry name" value="NTF2-like_dom_sf"/>
</dbReference>
<dbReference type="OrthoDB" id="145984at2157"/>
<dbReference type="Pfam" id="PF12680">
    <property type="entry name" value="SnoaL_2"/>
    <property type="match status" value="1"/>
</dbReference>
<dbReference type="GeneID" id="56028637"/>
<evidence type="ECO:0000259" key="1">
    <source>
        <dbReference type="Pfam" id="PF12680"/>
    </source>
</evidence>
<gene>
    <name evidence="2" type="ORF">HUG10_07350</name>
</gene>
<feature type="domain" description="SnoaL-like" evidence="1">
    <location>
        <begin position="13"/>
        <end position="111"/>
    </location>
</feature>
<proteinExistence type="predicted"/>
<evidence type="ECO:0000313" key="3">
    <source>
        <dbReference type="Proteomes" id="UP000509750"/>
    </source>
</evidence>
<protein>
    <submittedName>
        <fullName evidence="2">Nuclear transport factor 2 family protein</fullName>
    </submittedName>
</protein>
<reference evidence="2 3" key="1">
    <citation type="submission" date="2020-07" db="EMBL/GenBank/DDBJ databases">
        <title>Gai3-2, isolated from salt lake.</title>
        <authorList>
            <person name="Cui H."/>
            <person name="Shi X."/>
        </authorList>
    </citation>
    <scope>NUCLEOTIDE SEQUENCE [LARGE SCALE GENOMIC DNA]</scope>
    <source>
        <strain evidence="2 3">Gai3-2</strain>
    </source>
</reference>
<dbReference type="EMBL" id="CP058529">
    <property type="protein sequence ID" value="QLG27373.1"/>
    <property type="molecule type" value="Genomic_DNA"/>
</dbReference>